<dbReference type="RefSeq" id="WP_230777143.1">
    <property type="nucleotide sequence ID" value="NZ_JAJMQV010000118.1"/>
</dbReference>
<dbReference type="EMBL" id="JASZZN010000043">
    <property type="protein sequence ID" value="MDM4019392.1"/>
    <property type="molecule type" value="Genomic_DNA"/>
</dbReference>
<proteinExistence type="predicted"/>
<evidence type="ECO:0000313" key="2">
    <source>
        <dbReference type="Proteomes" id="UP001239462"/>
    </source>
</evidence>
<sequence length="177" mass="20079">MLKTKKRFVLCGQPIEVVVLSPNSPLGELSYREAHLEWNGVCYEAVFILAEYAHNKIDLGEAPCGCEGKRIHVRDFKLSTLNAALDFICANDDLKRCAEISEPFDTESVWVGVPAGDSITPEQTEEALRLVQHGLLIALQRTVTFRLSGLREHEILDWIRDQCKEIIQSYDKYEESL</sequence>
<evidence type="ECO:0000313" key="1">
    <source>
        <dbReference type="EMBL" id="MDM4019392.1"/>
    </source>
</evidence>
<comment type="caution">
    <text evidence="1">The sequence shown here is derived from an EMBL/GenBank/DDBJ whole genome shotgun (WGS) entry which is preliminary data.</text>
</comment>
<reference evidence="1 2" key="1">
    <citation type="submission" date="2023-06" db="EMBL/GenBank/DDBJ databases">
        <title>Roseiconus lacunae JC819 isolated from Gulf of Mannar region, Tamil Nadu.</title>
        <authorList>
            <person name="Pk S."/>
            <person name="Ch S."/>
            <person name="Ch V.R."/>
        </authorList>
    </citation>
    <scope>NUCLEOTIDE SEQUENCE [LARGE SCALE GENOMIC DNA]</scope>
    <source>
        <strain evidence="1 2">JC819</strain>
    </source>
</reference>
<gene>
    <name evidence="1" type="ORF">QTN89_28310</name>
</gene>
<protein>
    <submittedName>
        <fullName evidence="1">Uncharacterized protein</fullName>
    </submittedName>
</protein>
<organism evidence="1 2">
    <name type="scientific">Roseiconus lacunae</name>
    <dbReference type="NCBI Taxonomy" id="2605694"/>
    <lineage>
        <taxon>Bacteria</taxon>
        <taxon>Pseudomonadati</taxon>
        <taxon>Planctomycetota</taxon>
        <taxon>Planctomycetia</taxon>
        <taxon>Pirellulales</taxon>
        <taxon>Pirellulaceae</taxon>
        <taxon>Roseiconus</taxon>
    </lineage>
</organism>
<dbReference type="Proteomes" id="UP001239462">
    <property type="component" value="Unassembled WGS sequence"/>
</dbReference>
<keyword evidence="2" id="KW-1185">Reference proteome</keyword>
<name>A0ABT7PSB0_9BACT</name>
<accession>A0ABT7PSB0</accession>